<dbReference type="GO" id="GO:0000155">
    <property type="term" value="F:phosphorelay sensor kinase activity"/>
    <property type="evidence" value="ECO:0007669"/>
    <property type="project" value="InterPro"/>
</dbReference>
<evidence type="ECO:0000259" key="10">
    <source>
        <dbReference type="PROSITE" id="PS50109"/>
    </source>
</evidence>
<dbReference type="Pfam" id="PF00512">
    <property type="entry name" value="HisKA"/>
    <property type="match status" value="1"/>
</dbReference>
<keyword evidence="9" id="KW-0812">Transmembrane</keyword>
<evidence type="ECO:0000313" key="12">
    <source>
        <dbReference type="Proteomes" id="UP000807825"/>
    </source>
</evidence>
<evidence type="ECO:0000256" key="5">
    <source>
        <dbReference type="ARBA" id="ARBA00022741"/>
    </source>
</evidence>
<evidence type="ECO:0000256" key="2">
    <source>
        <dbReference type="ARBA" id="ARBA00012438"/>
    </source>
</evidence>
<dbReference type="SUPFAM" id="SSF47384">
    <property type="entry name" value="Homodimeric domain of signal transducing histidine kinase"/>
    <property type="match status" value="1"/>
</dbReference>
<name>A0A9D6V436_9BACT</name>
<keyword evidence="9" id="KW-0472">Membrane</keyword>
<dbReference type="InterPro" id="IPR036890">
    <property type="entry name" value="HATPase_C_sf"/>
</dbReference>
<keyword evidence="7" id="KW-0067">ATP-binding</keyword>
<organism evidence="11 12">
    <name type="scientific">Desulfomonile tiedjei</name>
    <dbReference type="NCBI Taxonomy" id="2358"/>
    <lineage>
        <taxon>Bacteria</taxon>
        <taxon>Pseudomonadati</taxon>
        <taxon>Thermodesulfobacteriota</taxon>
        <taxon>Desulfomonilia</taxon>
        <taxon>Desulfomonilales</taxon>
        <taxon>Desulfomonilaceae</taxon>
        <taxon>Desulfomonile</taxon>
    </lineage>
</organism>
<dbReference type="PANTHER" id="PTHR43065:SF10">
    <property type="entry name" value="PEROXIDE STRESS-ACTIVATED HISTIDINE KINASE MAK3"/>
    <property type="match status" value="1"/>
</dbReference>
<evidence type="ECO:0000313" key="11">
    <source>
        <dbReference type="EMBL" id="MBI5248782.1"/>
    </source>
</evidence>
<accession>A0A9D6V436</accession>
<evidence type="ECO:0000256" key="7">
    <source>
        <dbReference type="ARBA" id="ARBA00022840"/>
    </source>
</evidence>
<evidence type="ECO:0000256" key="9">
    <source>
        <dbReference type="SAM" id="Phobius"/>
    </source>
</evidence>
<keyword evidence="4" id="KW-0808">Transferase</keyword>
<dbReference type="CDD" id="cd00082">
    <property type="entry name" value="HisKA"/>
    <property type="match status" value="1"/>
</dbReference>
<dbReference type="InterPro" id="IPR004358">
    <property type="entry name" value="Sig_transdc_His_kin-like_C"/>
</dbReference>
<evidence type="ECO:0000256" key="1">
    <source>
        <dbReference type="ARBA" id="ARBA00000085"/>
    </source>
</evidence>
<sequence length="482" mass="53667">MALDAFAAGKGGGPFRLLKYFIVSGFVVIAVVTALLGAFLYSKSVEALLQSAENYARLLAENLNYNIYAGFYAPLKAREIPMDLRKWDQFGALDSLIKDFTYGLKIQRIKIIDRQKTIIYSTEYDLIGKEEPRNSAVDEALSGRDSTHIRQEKAETHWYGKRLTETYYPLREVTGNYWMLGTIYGVIQITQDVTDQYVTVQRSIMVVIVVAAGLMVFLFITLTLIVRRGERILMLRAREQKQLEEQLQQSEKLASIGQMVATIAHEIRNPLGIVRSSAEVLAKKTNPEPARVQKLSGIIVEEATRLSSILTDFLDFARPRSPSTQAIDVRDAISRVRDNLGQEITTRGIEWKDRQLNGFTPIVLGDQDLLYQAFLNIAINAFDAMENGGVFATSVKREDSRVRIDFSDTGHGIKENDLQKIFTPFFTTHEMGTGLGLSVVHNIITAHCGEITVTSKEGEGAVFSILLPAGEPTPASSSRGSA</sequence>
<dbReference type="InterPro" id="IPR036097">
    <property type="entry name" value="HisK_dim/P_sf"/>
</dbReference>
<keyword evidence="6" id="KW-0418">Kinase</keyword>
<proteinExistence type="predicted"/>
<dbReference type="InterPro" id="IPR003661">
    <property type="entry name" value="HisK_dim/P_dom"/>
</dbReference>
<dbReference type="PRINTS" id="PR00344">
    <property type="entry name" value="BCTRLSENSOR"/>
</dbReference>
<evidence type="ECO:0000256" key="6">
    <source>
        <dbReference type="ARBA" id="ARBA00022777"/>
    </source>
</evidence>
<dbReference type="Gene3D" id="3.30.450.20">
    <property type="entry name" value="PAS domain"/>
    <property type="match status" value="1"/>
</dbReference>
<protein>
    <recommendedName>
        <fullName evidence="2">histidine kinase</fullName>
        <ecNumber evidence="2">2.7.13.3</ecNumber>
    </recommendedName>
</protein>
<gene>
    <name evidence="11" type="ORF">HY912_04745</name>
</gene>
<dbReference type="SMART" id="SM00388">
    <property type="entry name" value="HisKA"/>
    <property type="match status" value="1"/>
</dbReference>
<dbReference type="Proteomes" id="UP000807825">
    <property type="component" value="Unassembled WGS sequence"/>
</dbReference>
<keyword evidence="9" id="KW-1133">Transmembrane helix</keyword>
<evidence type="ECO:0000256" key="3">
    <source>
        <dbReference type="ARBA" id="ARBA00022553"/>
    </source>
</evidence>
<dbReference type="PROSITE" id="PS50109">
    <property type="entry name" value="HIS_KIN"/>
    <property type="match status" value="1"/>
</dbReference>
<feature type="transmembrane region" description="Helical" evidence="9">
    <location>
        <begin position="204"/>
        <end position="226"/>
    </location>
</feature>
<dbReference type="GO" id="GO:0005524">
    <property type="term" value="F:ATP binding"/>
    <property type="evidence" value="ECO:0007669"/>
    <property type="project" value="UniProtKB-KW"/>
</dbReference>
<keyword evidence="3" id="KW-0597">Phosphoprotein</keyword>
<dbReference type="PANTHER" id="PTHR43065">
    <property type="entry name" value="SENSOR HISTIDINE KINASE"/>
    <property type="match status" value="1"/>
</dbReference>
<keyword evidence="5" id="KW-0547">Nucleotide-binding</keyword>
<evidence type="ECO:0000256" key="8">
    <source>
        <dbReference type="ARBA" id="ARBA00023012"/>
    </source>
</evidence>
<dbReference type="Pfam" id="PF02518">
    <property type="entry name" value="HATPase_c"/>
    <property type="match status" value="1"/>
</dbReference>
<comment type="catalytic activity">
    <reaction evidence="1">
        <text>ATP + protein L-histidine = ADP + protein N-phospho-L-histidine.</text>
        <dbReference type="EC" id="2.7.13.3"/>
    </reaction>
</comment>
<dbReference type="SUPFAM" id="SSF55874">
    <property type="entry name" value="ATPase domain of HSP90 chaperone/DNA topoisomerase II/histidine kinase"/>
    <property type="match status" value="1"/>
</dbReference>
<comment type="caution">
    <text evidence="11">The sequence shown here is derived from an EMBL/GenBank/DDBJ whole genome shotgun (WGS) entry which is preliminary data.</text>
</comment>
<dbReference type="EC" id="2.7.13.3" evidence="2"/>
<dbReference type="InterPro" id="IPR005467">
    <property type="entry name" value="His_kinase_dom"/>
</dbReference>
<dbReference type="AlphaFoldDB" id="A0A9D6V436"/>
<dbReference type="EMBL" id="JACRDE010000137">
    <property type="protein sequence ID" value="MBI5248782.1"/>
    <property type="molecule type" value="Genomic_DNA"/>
</dbReference>
<feature type="domain" description="Histidine kinase" evidence="10">
    <location>
        <begin position="262"/>
        <end position="471"/>
    </location>
</feature>
<reference evidence="11" key="1">
    <citation type="submission" date="2020-07" db="EMBL/GenBank/DDBJ databases">
        <title>Huge and variable diversity of episymbiotic CPR bacteria and DPANN archaea in groundwater ecosystems.</title>
        <authorList>
            <person name="He C.Y."/>
            <person name="Keren R."/>
            <person name="Whittaker M."/>
            <person name="Farag I.F."/>
            <person name="Doudna J."/>
            <person name="Cate J.H.D."/>
            <person name="Banfield J.F."/>
        </authorList>
    </citation>
    <scope>NUCLEOTIDE SEQUENCE</scope>
    <source>
        <strain evidence="11">NC_groundwater_1664_Pr3_B-0.1um_52_9</strain>
    </source>
</reference>
<evidence type="ECO:0000256" key="4">
    <source>
        <dbReference type="ARBA" id="ARBA00022679"/>
    </source>
</evidence>
<feature type="transmembrane region" description="Helical" evidence="9">
    <location>
        <begin position="20"/>
        <end position="41"/>
    </location>
</feature>
<dbReference type="Gene3D" id="1.10.287.130">
    <property type="match status" value="1"/>
</dbReference>
<dbReference type="InterPro" id="IPR003594">
    <property type="entry name" value="HATPase_dom"/>
</dbReference>
<dbReference type="Gene3D" id="3.30.565.10">
    <property type="entry name" value="Histidine kinase-like ATPase, C-terminal domain"/>
    <property type="match status" value="1"/>
</dbReference>
<keyword evidence="8" id="KW-0902">Two-component regulatory system</keyword>
<dbReference type="SMART" id="SM00387">
    <property type="entry name" value="HATPase_c"/>
    <property type="match status" value="1"/>
</dbReference>